<dbReference type="EMBL" id="JAUCMV010000002">
    <property type="protein sequence ID" value="KAK0416952.1"/>
    <property type="molecule type" value="Genomic_DNA"/>
</dbReference>
<comment type="caution">
    <text evidence="1">The sequence shown here is derived from an EMBL/GenBank/DDBJ whole genome shotgun (WGS) entry which is preliminary data.</text>
</comment>
<dbReference type="AlphaFoldDB" id="A0AA39I5P2"/>
<dbReference type="Proteomes" id="UP001175271">
    <property type="component" value="Unassembled WGS sequence"/>
</dbReference>
<organism evidence="1 2">
    <name type="scientific">Steinernema hermaphroditum</name>
    <dbReference type="NCBI Taxonomy" id="289476"/>
    <lineage>
        <taxon>Eukaryota</taxon>
        <taxon>Metazoa</taxon>
        <taxon>Ecdysozoa</taxon>
        <taxon>Nematoda</taxon>
        <taxon>Chromadorea</taxon>
        <taxon>Rhabditida</taxon>
        <taxon>Tylenchina</taxon>
        <taxon>Panagrolaimomorpha</taxon>
        <taxon>Strongyloidoidea</taxon>
        <taxon>Steinernematidae</taxon>
        <taxon>Steinernema</taxon>
    </lineage>
</organism>
<sequence>MRGVRGLSGAVEGDEFGRRRVLTTSLDGRCRESPGHCVAAPLARPLPYSGGGLFKGSLRDSRRLDRSRRHFRIASVGDAFDESSSSEGGRVTVGAARRELRVDSLWREFSDDFVTSAQLGELHLIFAMQKRSGELLLSIVTSTSFPQRNCMVCLATDADNHM</sequence>
<proteinExistence type="predicted"/>
<keyword evidence="2" id="KW-1185">Reference proteome</keyword>
<gene>
    <name evidence="1" type="ORF">QR680_012769</name>
</gene>
<evidence type="ECO:0000313" key="1">
    <source>
        <dbReference type="EMBL" id="KAK0416952.1"/>
    </source>
</evidence>
<name>A0AA39I5P2_9BILA</name>
<protein>
    <submittedName>
        <fullName evidence="1">Uncharacterized protein</fullName>
    </submittedName>
</protein>
<reference evidence="1" key="1">
    <citation type="submission" date="2023-06" db="EMBL/GenBank/DDBJ databases">
        <title>Genomic analysis of the entomopathogenic nematode Steinernema hermaphroditum.</title>
        <authorList>
            <person name="Schwarz E.M."/>
            <person name="Heppert J.K."/>
            <person name="Baniya A."/>
            <person name="Schwartz H.T."/>
            <person name="Tan C.-H."/>
            <person name="Antoshechkin I."/>
            <person name="Sternberg P.W."/>
            <person name="Goodrich-Blair H."/>
            <person name="Dillman A.R."/>
        </authorList>
    </citation>
    <scope>NUCLEOTIDE SEQUENCE</scope>
    <source>
        <strain evidence="1">PS9179</strain>
        <tissue evidence="1">Whole animal</tissue>
    </source>
</reference>
<accession>A0AA39I5P2</accession>
<evidence type="ECO:0000313" key="2">
    <source>
        <dbReference type="Proteomes" id="UP001175271"/>
    </source>
</evidence>